<accession>A0AAV0R0N3</accession>
<dbReference type="EMBL" id="CAMGYJ010000010">
    <property type="protein sequence ID" value="CAI0549888.1"/>
    <property type="molecule type" value="Genomic_DNA"/>
</dbReference>
<feature type="non-terminal residue" evidence="3">
    <location>
        <position position="1"/>
    </location>
</feature>
<feature type="domain" description="Essential protein Yae1 N-terminal" evidence="2">
    <location>
        <begin position="133"/>
        <end position="171"/>
    </location>
</feature>
<dbReference type="InterPro" id="IPR019191">
    <property type="entry name" value="Essential_protein_Yae1_N"/>
</dbReference>
<evidence type="ECO:0000313" key="4">
    <source>
        <dbReference type="Proteomes" id="UP001154282"/>
    </source>
</evidence>
<evidence type="ECO:0000259" key="2">
    <source>
        <dbReference type="Pfam" id="PF09811"/>
    </source>
</evidence>
<comment type="caution">
    <text evidence="3">The sequence shown here is derived from an EMBL/GenBank/DDBJ whole genome shotgun (WGS) entry which is preliminary data.</text>
</comment>
<reference evidence="3" key="1">
    <citation type="submission" date="2022-08" db="EMBL/GenBank/DDBJ databases">
        <authorList>
            <person name="Gutierrez-Valencia J."/>
        </authorList>
    </citation>
    <scope>NUCLEOTIDE SEQUENCE</scope>
</reference>
<sequence length="248" mass="28212">HCPRRNWRGSLIATESPSPLAACLASILFYFSSAFAGDSPLDRGSEGPEIHPFRTYRRPSGIHSCSYPRETAQPLCCFFRQILIIRRGKEKVLQFEVGETRNRLGGRNMESLSQSGDIFDSSLNLEETHYKEGYDEGYKDGLVAGKEDAKQVGLKTGFEIGEELGFYRGCIDLWNSAMKVAPTHFSTRIQNSIKQMEELIDKYPLLEPEDERIQVITDSLRLKFRVIRAGLGVKLEYDGYPKPRDMEF</sequence>
<dbReference type="InterPro" id="IPR052436">
    <property type="entry name" value="LTO1_adapter"/>
</dbReference>
<dbReference type="PANTHER" id="PTHR28532:SF1">
    <property type="entry name" value="ORAL CANCER OVEREXPRESSED 1"/>
    <property type="match status" value="1"/>
</dbReference>
<dbReference type="AlphaFoldDB" id="A0AAV0R0N3"/>
<evidence type="ECO:0000313" key="3">
    <source>
        <dbReference type="EMBL" id="CAI0549888.1"/>
    </source>
</evidence>
<organism evidence="3 4">
    <name type="scientific">Linum tenue</name>
    <dbReference type="NCBI Taxonomy" id="586396"/>
    <lineage>
        <taxon>Eukaryota</taxon>
        <taxon>Viridiplantae</taxon>
        <taxon>Streptophyta</taxon>
        <taxon>Embryophyta</taxon>
        <taxon>Tracheophyta</taxon>
        <taxon>Spermatophyta</taxon>
        <taxon>Magnoliopsida</taxon>
        <taxon>eudicotyledons</taxon>
        <taxon>Gunneridae</taxon>
        <taxon>Pentapetalae</taxon>
        <taxon>rosids</taxon>
        <taxon>fabids</taxon>
        <taxon>Malpighiales</taxon>
        <taxon>Linaceae</taxon>
        <taxon>Linum</taxon>
    </lineage>
</organism>
<dbReference type="Proteomes" id="UP001154282">
    <property type="component" value="Unassembled WGS sequence"/>
</dbReference>
<protein>
    <recommendedName>
        <fullName evidence="2">Essential protein Yae1 N-terminal domain-containing protein</fullName>
    </recommendedName>
</protein>
<dbReference type="Pfam" id="PF09811">
    <property type="entry name" value="Yae1_N"/>
    <property type="match status" value="1"/>
</dbReference>
<proteinExistence type="inferred from homology"/>
<evidence type="ECO:0000256" key="1">
    <source>
        <dbReference type="ARBA" id="ARBA00038090"/>
    </source>
</evidence>
<keyword evidence="4" id="KW-1185">Reference proteome</keyword>
<dbReference type="PANTHER" id="PTHR28532">
    <property type="entry name" value="GEO13458P1"/>
    <property type="match status" value="1"/>
</dbReference>
<comment type="similarity">
    <text evidence="1">Belongs to the LTO1 family.</text>
</comment>
<name>A0AAV0R0N3_9ROSI</name>
<gene>
    <name evidence="3" type="ORF">LITE_LOCUS45337</name>
</gene>